<organism evidence="2 3">
    <name type="scientific">Novosphingobium aureum</name>
    <dbReference type="NCBI Taxonomy" id="2792964"/>
    <lineage>
        <taxon>Bacteria</taxon>
        <taxon>Pseudomonadati</taxon>
        <taxon>Pseudomonadota</taxon>
        <taxon>Alphaproteobacteria</taxon>
        <taxon>Sphingomonadales</taxon>
        <taxon>Sphingomonadaceae</taxon>
        <taxon>Novosphingobium</taxon>
    </lineage>
</organism>
<dbReference type="PROSITE" id="PS51708">
    <property type="entry name" value="CHAD"/>
    <property type="match status" value="1"/>
</dbReference>
<accession>A0A931H971</accession>
<dbReference type="PANTHER" id="PTHR39339">
    <property type="entry name" value="SLR1444 PROTEIN"/>
    <property type="match status" value="1"/>
</dbReference>
<dbReference type="SMART" id="SM00880">
    <property type="entry name" value="CHAD"/>
    <property type="match status" value="1"/>
</dbReference>
<evidence type="ECO:0000313" key="3">
    <source>
        <dbReference type="Proteomes" id="UP000617634"/>
    </source>
</evidence>
<dbReference type="PANTHER" id="PTHR39339:SF1">
    <property type="entry name" value="CHAD DOMAIN-CONTAINING PROTEIN"/>
    <property type="match status" value="1"/>
</dbReference>
<dbReference type="AlphaFoldDB" id="A0A931H971"/>
<reference evidence="2" key="1">
    <citation type="submission" date="2020-11" db="EMBL/GenBank/DDBJ databases">
        <title>Novosphingobium aureum sp. nov., a marine bacterium isolated from sediment of a salt flat.</title>
        <authorList>
            <person name="Yoo Y."/>
            <person name="Kim J.-J."/>
        </authorList>
    </citation>
    <scope>NUCLEOTIDE SEQUENCE</scope>
    <source>
        <strain evidence="2">YJ-S2-02</strain>
    </source>
</reference>
<dbReference type="InterPro" id="IPR007899">
    <property type="entry name" value="CHAD_dom"/>
</dbReference>
<dbReference type="Pfam" id="PF05235">
    <property type="entry name" value="CHAD"/>
    <property type="match status" value="1"/>
</dbReference>
<protein>
    <submittedName>
        <fullName evidence="2">CHAD domain-containing protein</fullName>
    </submittedName>
</protein>
<dbReference type="RefSeq" id="WP_197160147.1">
    <property type="nucleotide sequence ID" value="NZ_JADZGI010000001.1"/>
</dbReference>
<name>A0A931H971_9SPHN</name>
<keyword evidence="3" id="KW-1185">Reference proteome</keyword>
<sequence length="312" mass="34058">MSYRFSQQDACVERALRRIATEQVDVALGAIAQGRADPALADHAVHEVRKSCKKVRALLRLGQPALADYGDADACFAGLARGLSGSRDARVVMASFERLTARLKGGGPDLELSALCQSLKAGVGLPYPSSAEGGAGPPQVLHALDEAAGRLEAARDQIAGWNLSLTGWEALGPGLAKTLAKATRARDALVRKPGARARHDLRKHLKYNWYHTRLLAPLWPGPFRARAASLAQVTEDLGEHHDLFVLCGHVRDAASKGKRGCREAADYVLRRAARRQRKLERRVDPEIARLLVRKPVGLARDWGRLWSIAMDR</sequence>
<proteinExistence type="predicted"/>
<comment type="caution">
    <text evidence="2">The sequence shown here is derived from an EMBL/GenBank/DDBJ whole genome shotgun (WGS) entry which is preliminary data.</text>
</comment>
<dbReference type="Gene3D" id="1.40.20.10">
    <property type="entry name" value="CHAD domain"/>
    <property type="match status" value="1"/>
</dbReference>
<feature type="domain" description="CHAD" evidence="1">
    <location>
        <begin position="9"/>
        <end position="296"/>
    </location>
</feature>
<gene>
    <name evidence="2" type="ORF">I5E68_01680</name>
</gene>
<dbReference type="InterPro" id="IPR038186">
    <property type="entry name" value="CHAD_dom_sf"/>
</dbReference>
<evidence type="ECO:0000313" key="2">
    <source>
        <dbReference type="EMBL" id="MBH0111660.1"/>
    </source>
</evidence>
<dbReference type="Proteomes" id="UP000617634">
    <property type="component" value="Unassembled WGS sequence"/>
</dbReference>
<dbReference type="EMBL" id="JADZGI010000001">
    <property type="protein sequence ID" value="MBH0111660.1"/>
    <property type="molecule type" value="Genomic_DNA"/>
</dbReference>
<evidence type="ECO:0000259" key="1">
    <source>
        <dbReference type="PROSITE" id="PS51708"/>
    </source>
</evidence>